<feature type="domain" description="Beta-lactamase-related" evidence="1">
    <location>
        <begin position="61"/>
        <end position="405"/>
    </location>
</feature>
<dbReference type="InterPro" id="IPR012338">
    <property type="entry name" value="Beta-lactam/transpept-like"/>
</dbReference>
<evidence type="ECO:0000259" key="1">
    <source>
        <dbReference type="Pfam" id="PF00144"/>
    </source>
</evidence>
<dbReference type="RefSeq" id="WP_106238106.1">
    <property type="nucleotide sequence ID" value="NZ_PVNG01000004.1"/>
</dbReference>
<comment type="caution">
    <text evidence="2">The sequence shown here is derived from an EMBL/GenBank/DDBJ whole genome shotgun (WGS) entry which is preliminary data.</text>
</comment>
<reference evidence="2 3" key="1">
    <citation type="submission" date="2018-03" db="EMBL/GenBank/DDBJ databases">
        <title>Genomic Encyclopedia of Type Strains, Phase III (KMG-III): the genomes of soil and plant-associated and newly described type strains.</title>
        <authorList>
            <person name="Whitman W."/>
        </authorList>
    </citation>
    <scope>NUCLEOTIDE SEQUENCE [LARGE SCALE GENOMIC DNA]</scope>
    <source>
        <strain evidence="2 3">CGMCC 4.7104</strain>
    </source>
</reference>
<dbReference type="PROSITE" id="PS51318">
    <property type="entry name" value="TAT"/>
    <property type="match status" value="1"/>
</dbReference>
<gene>
    <name evidence="2" type="ORF">B0I32_104512</name>
</gene>
<proteinExistence type="predicted"/>
<keyword evidence="3" id="KW-1185">Reference proteome</keyword>
<dbReference type="SUPFAM" id="SSF56601">
    <property type="entry name" value="beta-lactamase/transpeptidase-like"/>
    <property type="match status" value="1"/>
</dbReference>
<sequence>MDADAVRDVGRRRLLGWGGLAAGAVAAGAPLAVLGSDAAAAAGPSRLDRIPPDTRPGGAYDRFVADLAARDRFSGVVLLSYRGRTVLSRAYGMADKERGIRNHAGVAFNLSSAGMPFLPVAVLQLVQRGKVKLSDPVGTHLDGLATDLAAQVTLHHLLSGTSGIDAPAPDVHRVFTSRKEVQDYHRQWAGQATLVAAPGSDDARNAHTAGGGAANAIAAQIVEAVTGTTFWDHMHEHVFARAGMRGSAYYTRTRWLADERIAHPYMRQPDGGRIDGVRNLDKDSMSRQGPGENPGRAFVGNVFATAPDLARFAHALSRGTVLERPYADLYTGAKLPGPGDRLGAPSFGSYAGPVRISGGEWEFNRGGGSGGISASWTVWLGSGWAGVVLSNYDDLEDFGEILRRQDEAVTGEAAGPPVGG</sequence>
<dbReference type="InterPro" id="IPR001466">
    <property type="entry name" value="Beta-lactam-related"/>
</dbReference>
<dbReference type="OrthoDB" id="3863176at2"/>
<dbReference type="InterPro" id="IPR050789">
    <property type="entry name" value="Diverse_Enzym_Activities"/>
</dbReference>
<dbReference type="Pfam" id="PF00144">
    <property type="entry name" value="Beta-lactamase"/>
    <property type="match status" value="1"/>
</dbReference>
<dbReference type="InterPro" id="IPR006311">
    <property type="entry name" value="TAT_signal"/>
</dbReference>
<name>A0A2T0N5Z1_9ACTN</name>
<evidence type="ECO:0000313" key="2">
    <source>
        <dbReference type="EMBL" id="PRX67755.1"/>
    </source>
</evidence>
<accession>A0A2T0N5Z1</accession>
<organism evidence="2 3">
    <name type="scientific">Nonomuraea fuscirosea</name>
    <dbReference type="NCBI Taxonomy" id="1291556"/>
    <lineage>
        <taxon>Bacteria</taxon>
        <taxon>Bacillati</taxon>
        <taxon>Actinomycetota</taxon>
        <taxon>Actinomycetes</taxon>
        <taxon>Streptosporangiales</taxon>
        <taxon>Streptosporangiaceae</taxon>
        <taxon>Nonomuraea</taxon>
    </lineage>
</organism>
<protein>
    <submittedName>
        <fullName evidence="2">CubicO group peptidase (Beta-lactamase class C family)</fullName>
    </submittedName>
</protein>
<evidence type="ECO:0000313" key="3">
    <source>
        <dbReference type="Proteomes" id="UP000238312"/>
    </source>
</evidence>
<dbReference type="EMBL" id="PVNG01000004">
    <property type="protein sequence ID" value="PRX67755.1"/>
    <property type="molecule type" value="Genomic_DNA"/>
</dbReference>
<dbReference type="PANTHER" id="PTHR43283">
    <property type="entry name" value="BETA-LACTAMASE-RELATED"/>
    <property type="match status" value="1"/>
</dbReference>
<dbReference type="AlphaFoldDB" id="A0A2T0N5Z1"/>
<dbReference type="Proteomes" id="UP000238312">
    <property type="component" value="Unassembled WGS sequence"/>
</dbReference>
<dbReference type="Gene3D" id="3.40.710.10">
    <property type="entry name" value="DD-peptidase/beta-lactamase superfamily"/>
    <property type="match status" value="1"/>
</dbReference>